<dbReference type="InterPro" id="IPR013216">
    <property type="entry name" value="Methyltransf_11"/>
</dbReference>
<dbReference type="GO" id="GO:0032259">
    <property type="term" value="P:methylation"/>
    <property type="evidence" value="ECO:0007669"/>
    <property type="project" value="UniProtKB-KW"/>
</dbReference>
<name>A0A850EL38_9BACL</name>
<evidence type="ECO:0000313" key="3">
    <source>
        <dbReference type="Proteomes" id="UP000564806"/>
    </source>
</evidence>
<feature type="domain" description="Methyltransferase type 11" evidence="1">
    <location>
        <begin position="48"/>
        <end position="142"/>
    </location>
</feature>
<dbReference type="Pfam" id="PF08241">
    <property type="entry name" value="Methyltransf_11"/>
    <property type="match status" value="1"/>
</dbReference>
<dbReference type="GO" id="GO:0008757">
    <property type="term" value="F:S-adenosylmethionine-dependent methyltransferase activity"/>
    <property type="evidence" value="ECO:0007669"/>
    <property type="project" value="InterPro"/>
</dbReference>
<gene>
    <name evidence="2" type="ORF">HPT30_17095</name>
</gene>
<proteinExistence type="predicted"/>
<dbReference type="EMBL" id="JABWCS010000212">
    <property type="protein sequence ID" value="NUU62063.1"/>
    <property type="molecule type" value="Genomic_DNA"/>
</dbReference>
<sequence>MSEEMKTRVQQQFGKNAEKYVTSVRHAKGEDLTLLVSAAQATKEMTVLDIATGGGHVANALAPLVKQVTALDLTQEMLNSAKVFIEGNGHGNVEFVKGDAEQLPFEDASFDIVTCRIAAHHFPNVPAFLREAYRVLKPGGKLQLIDNVSPEDGRLGEFYNEVERLRDRSHVRALSKSEWIGQLEQTHFQLDALICFQKPFEFQSWCQRMGLTPEEQDEVKAEFIKAEPATWEFFRITADAGEIVSFVGQSAYFQASKSL</sequence>
<dbReference type="PANTHER" id="PTHR43591">
    <property type="entry name" value="METHYLTRANSFERASE"/>
    <property type="match status" value="1"/>
</dbReference>
<evidence type="ECO:0000259" key="1">
    <source>
        <dbReference type="Pfam" id="PF08241"/>
    </source>
</evidence>
<keyword evidence="3" id="KW-1185">Reference proteome</keyword>
<keyword evidence="2" id="KW-0808">Transferase</keyword>
<organism evidence="2 3">
    <name type="scientific">Paenibacillus agri</name>
    <dbReference type="NCBI Taxonomy" id="2744309"/>
    <lineage>
        <taxon>Bacteria</taxon>
        <taxon>Bacillati</taxon>
        <taxon>Bacillota</taxon>
        <taxon>Bacilli</taxon>
        <taxon>Bacillales</taxon>
        <taxon>Paenibacillaceae</taxon>
        <taxon>Paenibacillus</taxon>
    </lineage>
</organism>
<dbReference type="Gene3D" id="3.40.50.150">
    <property type="entry name" value="Vaccinia Virus protein VP39"/>
    <property type="match status" value="1"/>
</dbReference>
<protein>
    <submittedName>
        <fullName evidence="2">Methyltransferase domain-containing protein</fullName>
    </submittedName>
</protein>
<dbReference type="RefSeq" id="WP_175372556.1">
    <property type="nucleotide sequence ID" value="NZ_JABWCS010000212.1"/>
</dbReference>
<keyword evidence="2" id="KW-0489">Methyltransferase</keyword>
<reference evidence="2" key="1">
    <citation type="submission" date="2020-06" db="EMBL/GenBank/DDBJ databases">
        <title>Paenibacillus sp. nov., isolated from soil.</title>
        <authorList>
            <person name="Seo Y.L."/>
        </authorList>
    </citation>
    <scope>NUCLEOTIDE SEQUENCE [LARGE SCALE GENOMIC DNA]</scope>
    <source>
        <strain evidence="2">JW14</strain>
    </source>
</reference>
<comment type="caution">
    <text evidence="2">The sequence shown here is derived from an EMBL/GenBank/DDBJ whole genome shotgun (WGS) entry which is preliminary data.</text>
</comment>
<accession>A0A850EL38</accession>
<dbReference type="CDD" id="cd02440">
    <property type="entry name" value="AdoMet_MTases"/>
    <property type="match status" value="1"/>
</dbReference>
<dbReference type="AlphaFoldDB" id="A0A850EL38"/>
<evidence type="ECO:0000313" key="2">
    <source>
        <dbReference type="EMBL" id="NUU62063.1"/>
    </source>
</evidence>
<dbReference type="Proteomes" id="UP000564806">
    <property type="component" value="Unassembled WGS sequence"/>
</dbReference>
<dbReference type="SUPFAM" id="SSF53335">
    <property type="entry name" value="S-adenosyl-L-methionine-dependent methyltransferases"/>
    <property type="match status" value="1"/>
</dbReference>
<dbReference type="InterPro" id="IPR029063">
    <property type="entry name" value="SAM-dependent_MTases_sf"/>
</dbReference>